<organism evidence="2 3">
    <name type="scientific">Fusarium oxysporum (strain Fo5176)</name>
    <name type="common">Fusarium vascular wilt</name>
    <dbReference type="NCBI Taxonomy" id="660025"/>
    <lineage>
        <taxon>Eukaryota</taxon>
        <taxon>Fungi</taxon>
        <taxon>Dikarya</taxon>
        <taxon>Ascomycota</taxon>
        <taxon>Pezizomycotina</taxon>
        <taxon>Sordariomycetes</taxon>
        <taxon>Hypocreomycetidae</taxon>
        <taxon>Hypocreales</taxon>
        <taxon>Nectriaceae</taxon>
        <taxon>Fusarium</taxon>
        <taxon>Fusarium oxysporum species complex</taxon>
    </lineage>
</organism>
<accession>A0A0D2X8B8</accession>
<reference evidence="2" key="2">
    <citation type="submission" date="2025-08" db="UniProtKB">
        <authorList>
            <consortium name="EnsemblFungi"/>
        </authorList>
    </citation>
    <scope>IDENTIFICATION</scope>
    <source>
        <strain evidence="2">4287 / CBS 123668 / FGSC 9935 / NRRL 34936</strain>
    </source>
</reference>
<name>A0A0D2X8B8_FUSOF</name>
<dbReference type="Proteomes" id="UP000002489">
    <property type="component" value="Unassembled WGS sequence"/>
</dbReference>
<evidence type="ECO:0000313" key="2">
    <source>
        <dbReference type="EnsemblFungi" id="FOXG_00127P0"/>
    </source>
</evidence>
<protein>
    <submittedName>
        <fullName evidence="2">Uncharacterized protein</fullName>
    </submittedName>
</protein>
<sequence length="158" mass="17277">MWQEISCIAEWSYQNLTPALATHTCPAHANLILPATAQGLVGVPFLDHDGLHAQGANDSAVEMHYNGETDWMDDFESDSAASGSGKQHKNCPTRDTRPRRDISSSSEYLFKDDSLSSKDARRDASPLHMSEVGISAPPKKVSHSTLRAITLSPKVTRM</sequence>
<reference evidence="3" key="1">
    <citation type="journal article" date="2012" name="Mol. Plant Microbe Interact.">
        <title>A highly conserved effector in Fusarium oxysporum is required for full virulence on Arabidopsis.</title>
        <authorList>
            <person name="Thatcher L.F."/>
            <person name="Gardiner D.M."/>
            <person name="Kazan K."/>
            <person name="Manners J."/>
        </authorList>
    </citation>
    <scope>NUCLEOTIDE SEQUENCE [LARGE SCALE GENOMIC DNA]</scope>
    <source>
        <strain evidence="3">Fo5176</strain>
    </source>
</reference>
<feature type="region of interest" description="Disordered" evidence="1">
    <location>
        <begin position="72"/>
        <end position="143"/>
    </location>
</feature>
<dbReference type="AlphaFoldDB" id="A0A0D2X8B8"/>
<feature type="compositionally biased region" description="Basic and acidic residues" evidence="1">
    <location>
        <begin position="109"/>
        <end position="125"/>
    </location>
</feature>
<dbReference type="EnsemblFungi" id="FOXG_00127T0">
    <property type="protein sequence ID" value="FOXG_00127P0"/>
    <property type="gene ID" value="FOXG_00127"/>
</dbReference>
<evidence type="ECO:0000256" key="1">
    <source>
        <dbReference type="SAM" id="MobiDB-lite"/>
    </source>
</evidence>
<dbReference type="STRING" id="426428.A0A0D2X8B8"/>
<feature type="compositionally biased region" description="Basic and acidic residues" evidence="1">
    <location>
        <begin position="92"/>
        <end position="102"/>
    </location>
</feature>
<evidence type="ECO:0000313" key="3">
    <source>
        <dbReference type="Proteomes" id="UP000002489"/>
    </source>
</evidence>
<proteinExistence type="predicted"/>